<accession>A0A3M6UNK3</accession>
<proteinExistence type="predicted"/>
<organism evidence="1 2">
    <name type="scientific">Pocillopora damicornis</name>
    <name type="common">Cauliflower coral</name>
    <name type="synonym">Millepora damicornis</name>
    <dbReference type="NCBI Taxonomy" id="46731"/>
    <lineage>
        <taxon>Eukaryota</taxon>
        <taxon>Metazoa</taxon>
        <taxon>Cnidaria</taxon>
        <taxon>Anthozoa</taxon>
        <taxon>Hexacorallia</taxon>
        <taxon>Scleractinia</taxon>
        <taxon>Astrocoeniina</taxon>
        <taxon>Pocilloporidae</taxon>
        <taxon>Pocillopora</taxon>
    </lineage>
</organism>
<dbReference type="EMBL" id="RCHS01001112">
    <property type="protein sequence ID" value="RMX55179.1"/>
    <property type="molecule type" value="Genomic_DNA"/>
</dbReference>
<evidence type="ECO:0000313" key="1">
    <source>
        <dbReference type="EMBL" id="RMX55179.1"/>
    </source>
</evidence>
<gene>
    <name evidence="1" type="ORF">pdam_00014084</name>
</gene>
<evidence type="ECO:0000313" key="2">
    <source>
        <dbReference type="Proteomes" id="UP000275408"/>
    </source>
</evidence>
<reference evidence="1 2" key="1">
    <citation type="journal article" date="2018" name="Sci. Rep.">
        <title>Comparative analysis of the Pocillopora damicornis genome highlights role of immune system in coral evolution.</title>
        <authorList>
            <person name="Cunning R."/>
            <person name="Bay R.A."/>
            <person name="Gillette P."/>
            <person name="Baker A.C."/>
            <person name="Traylor-Knowles N."/>
        </authorList>
    </citation>
    <scope>NUCLEOTIDE SEQUENCE [LARGE SCALE GENOMIC DNA]</scope>
    <source>
        <strain evidence="1">RSMAS</strain>
        <tissue evidence="1">Whole animal</tissue>
    </source>
</reference>
<dbReference type="AlphaFoldDB" id="A0A3M6UNK3"/>
<keyword evidence="2" id="KW-1185">Reference proteome</keyword>
<comment type="caution">
    <text evidence="1">The sequence shown here is derived from an EMBL/GenBank/DDBJ whole genome shotgun (WGS) entry which is preliminary data.</text>
</comment>
<protein>
    <submittedName>
        <fullName evidence="1">Uncharacterized protein</fullName>
    </submittedName>
</protein>
<name>A0A3M6UNK3_POCDA</name>
<sequence>MASTALARHNPPALQRQLISAASHFEDFRQYLLEVFRKQEGQTYQPGLLDATTQDEFDTIVLSLKQPWAERDRLTQ</sequence>
<dbReference type="Proteomes" id="UP000275408">
    <property type="component" value="Unassembled WGS sequence"/>
</dbReference>